<comment type="caution">
    <text evidence="2">The sequence shown here is derived from an EMBL/GenBank/DDBJ whole genome shotgun (WGS) entry which is preliminary data.</text>
</comment>
<dbReference type="AlphaFoldDB" id="A0AAJ0AI44"/>
<evidence type="ECO:0000313" key="2">
    <source>
        <dbReference type="EMBL" id="KAK1672868.1"/>
    </source>
</evidence>
<feature type="compositionally biased region" description="Basic and acidic residues" evidence="1">
    <location>
        <begin position="100"/>
        <end position="120"/>
    </location>
</feature>
<feature type="compositionally biased region" description="Low complexity" evidence="1">
    <location>
        <begin position="11"/>
        <end position="20"/>
    </location>
</feature>
<protein>
    <submittedName>
        <fullName evidence="2">Uncharacterized protein</fullName>
    </submittedName>
</protein>
<dbReference type="EMBL" id="JAHMHR010000035">
    <property type="protein sequence ID" value="KAK1672868.1"/>
    <property type="molecule type" value="Genomic_DNA"/>
</dbReference>
<gene>
    <name evidence="2" type="ORF">BDP55DRAFT_241136</name>
</gene>
<dbReference type="GeneID" id="85450741"/>
<accession>A0AAJ0AI44</accession>
<evidence type="ECO:0000256" key="1">
    <source>
        <dbReference type="SAM" id="MobiDB-lite"/>
    </source>
</evidence>
<keyword evidence="3" id="KW-1185">Reference proteome</keyword>
<feature type="region of interest" description="Disordered" evidence="1">
    <location>
        <begin position="100"/>
        <end position="128"/>
    </location>
</feature>
<dbReference type="Proteomes" id="UP001224890">
    <property type="component" value="Unassembled WGS sequence"/>
</dbReference>
<sequence length="201" mass="22034">MPRPGCPAGLPTSSTCSLTPSAPPIRLDDTHCGDCPGPSGGEQTPRLTTVCDKSGPFGHWSTVLRCRAFLRRLTTLTPSKFPPRRSTYIVRLPNGGRYLREMPRACEDPPSSEHNKRSKVELSPSDQKRTVSLLAQPPLPPPTLSQPKPFPIDFYSRHSSNSMPNLSSVISLRIEAAHGTKEEKYSQVLKPNGDTTMMATK</sequence>
<reference evidence="2" key="1">
    <citation type="submission" date="2021-06" db="EMBL/GenBank/DDBJ databases">
        <title>Comparative genomics, transcriptomics and evolutionary studies reveal genomic signatures of adaptation to plant cell wall in hemibiotrophic fungi.</title>
        <authorList>
            <consortium name="DOE Joint Genome Institute"/>
            <person name="Baroncelli R."/>
            <person name="Diaz J.F."/>
            <person name="Benocci T."/>
            <person name="Peng M."/>
            <person name="Battaglia E."/>
            <person name="Haridas S."/>
            <person name="Andreopoulos W."/>
            <person name="Labutti K."/>
            <person name="Pangilinan J."/>
            <person name="Floch G.L."/>
            <person name="Makela M.R."/>
            <person name="Henrissat B."/>
            <person name="Grigoriev I.V."/>
            <person name="Crouch J.A."/>
            <person name="De Vries R.P."/>
            <person name="Sukno S.A."/>
            <person name="Thon M.R."/>
        </authorList>
    </citation>
    <scope>NUCLEOTIDE SEQUENCE</scope>
    <source>
        <strain evidence="2">CBS 193.32</strain>
    </source>
</reference>
<name>A0AAJ0AI44_9PEZI</name>
<evidence type="ECO:0000313" key="3">
    <source>
        <dbReference type="Proteomes" id="UP001224890"/>
    </source>
</evidence>
<dbReference type="RefSeq" id="XP_060426871.1">
    <property type="nucleotide sequence ID" value="XM_060566215.1"/>
</dbReference>
<proteinExistence type="predicted"/>
<organism evidence="2 3">
    <name type="scientific">Colletotrichum godetiae</name>
    <dbReference type="NCBI Taxonomy" id="1209918"/>
    <lineage>
        <taxon>Eukaryota</taxon>
        <taxon>Fungi</taxon>
        <taxon>Dikarya</taxon>
        <taxon>Ascomycota</taxon>
        <taxon>Pezizomycotina</taxon>
        <taxon>Sordariomycetes</taxon>
        <taxon>Hypocreomycetidae</taxon>
        <taxon>Glomerellales</taxon>
        <taxon>Glomerellaceae</taxon>
        <taxon>Colletotrichum</taxon>
        <taxon>Colletotrichum acutatum species complex</taxon>
    </lineage>
</organism>
<feature type="region of interest" description="Disordered" evidence="1">
    <location>
        <begin position="1"/>
        <end position="20"/>
    </location>
</feature>